<feature type="compositionally biased region" description="Basic residues" evidence="4">
    <location>
        <begin position="227"/>
        <end position="248"/>
    </location>
</feature>
<accession>A0A7S3UM15</accession>
<evidence type="ECO:0000256" key="1">
    <source>
        <dbReference type="ARBA" id="ARBA00004604"/>
    </source>
</evidence>
<feature type="compositionally biased region" description="Basic and acidic residues" evidence="4">
    <location>
        <begin position="184"/>
        <end position="197"/>
    </location>
</feature>
<dbReference type="GO" id="GO:0005730">
    <property type="term" value="C:nucleolus"/>
    <property type="evidence" value="ECO:0007669"/>
    <property type="project" value="UniProtKB-SubCell"/>
</dbReference>
<sequence length="255" mass="29021">MGKASRVVKSKATTKETAVRKTTTKKEVKQTQDVKKLEKVFKKKKQKGGNSAAAQPEASSKSEGSTGPKIPERYKKARKGKKDLKARRDAFVNHVIKSKGTTKKRGATLTMDTLKKDLAKIKPLPMQEKIPKTREQVKAQTEVEIAHFQKVLEFKPFQENPFEALRAHLKNTVAQRQETKAMIKEALGEEPKPAREKTVRKKGKLKKMIRPKNTRKVHYKEAQKLRGVVKVRVKGKRAKHSGKPKYKVKKIDIKK</sequence>
<evidence type="ECO:0000256" key="4">
    <source>
        <dbReference type="SAM" id="MobiDB-lite"/>
    </source>
</evidence>
<dbReference type="Pfam" id="PF15341">
    <property type="entry name" value="SLX9"/>
    <property type="match status" value="1"/>
</dbReference>
<comment type="similarity">
    <text evidence="2">Belongs to the SLX9 family.</text>
</comment>
<dbReference type="EMBL" id="HBIT01005711">
    <property type="protein sequence ID" value="CAE0616953.1"/>
    <property type="molecule type" value="Transcribed_RNA"/>
</dbReference>
<protein>
    <submittedName>
        <fullName evidence="5">Uncharacterized protein</fullName>
    </submittedName>
</protein>
<name>A0A7S3UM15_OXYMA</name>
<feature type="compositionally biased region" description="Basic residues" evidence="4">
    <location>
        <begin position="198"/>
        <end position="218"/>
    </location>
</feature>
<organism evidence="5">
    <name type="scientific">Oxyrrhis marina</name>
    <name type="common">Dinoflagellate</name>
    <dbReference type="NCBI Taxonomy" id="2969"/>
    <lineage>
        <taxon>Eukaryota</taxon>
        <taxon>Sar</taxon>
        <taxon>Alveolata</taxon>
        <taxon>Dinophyceae</taxon>
        <taxon>Oxyrrhinales</taxon>
        <taxon>Oxyrrhinaceae</taxon>
        <taxon>Oxyrrhis</taxon>
    </lineage>
</organism>
<dbReference type="AlphaFoldDB" id="A0A7S3UM15"/>
<comment type="subcellular location">
    <subcellularLocation>
        <location evidence="1">Nucleus</location>
        <location evidence="1">Nucleolus</location>
    </subcellularLocation>
</comment>
<dbReference type="GO" id="GO:0000462">
    <property type="term" value="P:maturation of SSU-rRNA from tricistronic rRNA transcript (SSU-rRNA, 5.8S rRNA, LSU-rRNA)"/>
    <property type="evidence" value="ECO:0007669"/>
    <property type="project" value="InterPro"/>
</dbReference>
<keyword evidence="3" id="KW-0539">Nucleus</keyword>
<evidence type="ECO:0000313" key="5">
    <source>
        <dbReference type="EMBL" id="CAE0616953.1"/>
    </source>
</evidence>
<feature type="region of interest" description="Disordered" evidence="4">
    <location>
        <begin position="184"/>
        <end position="255"/>
    </location>
</feature>
<dbReference type="GO" id="GO:0030686">
    <property type="term" value="C:90S preribosome"/>
    <property type="evidence" value="ECO:0007669"/>
    <property type="project" value="InterPro"/>
</dbReference>
<gene>
    <name evidence="5" type="ORF">OMAR00292_LOCUS2829</name>
</gene>
<evidence type="ECO:0000256" key="2">
    <source>
        <dbReference type="ARBA" id="ARBA00011022"/>
    </source>
</evidence>
<feature type="compositionally biased region" description="Basic residues" evidence="4">
    <location>
        <begin position="96"/>
        <end position="106"/>
    </location>
</feature>
<feature type="region of interest" description="Disordered" evidence="4">
    <location>
        <begin position="1"/>
        <end position="109"/>
    </location>
</feature>
<feature type="compositionally biased region" description="Basic residues" evidence="4">
    <location>
        <begin position="75"/>
        <end position="85"/>
    </location>
</feature>
<dbReference type="InterPro" id="IPR028160">
    <property type="entry name" value="Slx9-like"/>
</dbReference>
<feature type="compositionally biased region" description="Basic and acidic residues" evidence="4">
    <location>
        <begin position="13"/>
        <end position="40"/>
    </location>
</feature>
<evidence type="ECO:0000256" key="3">
    <source>
        <dbReference type="ARBA" id="ARBA00023242"/>
    </source>
</evidence>
<proteinExistence type="inferred from homology"/>
<dbReference type="GO" id="GO:0030688">
    <property type="term" value="C:preribosome, small subunit precursor"/>
    <property type="evidence" value="ECO:0007669"/>
    <property type="project" value="InterPro"/>
</dbReference>
<feature type="compositionally biased region" description="Polar residues" evidence="4">
    <location>
        <begin position="48"/>
        <end position="65"/>
    </location>
</feature>
<reference evidence="5" key="1">
    <citation type="submission" date="2021-01" db="EMBL/GenBank/DDBJ databases">
        <authorList>
            <person name="Corre E."/>
            <person name="Pelletier E."/>
            <person name="Niang G."/>
            <person name="Scheremetjew M."/>
            <person name="Finn R."/>
            <person name="Kale V."/>
            <person name="Holt S."/>
            <person name="Cochrane G."/>
            <person name="Meng A."/>
            <person name="Brown T."/>
            <person name="Cohen L."/>
        </authorList>
    </citation>
    <scope>NUCLEOTIDE SEQUENCE</scope>
    <source>
        <strain evidence="5">CCMP1795</strain>
    </source>
</reference>